<evidence type="ECO:0000313" key="2">
    <source>
        <dbReference type="Proteomes" id="UP000198744"/>
    </source>
</evidence>
<evidence type="ECO:0008006" key="3">
    <source>
        <dbReference type="Google" id="ProtNLM"/>
    </source>
</evidence>
<evidence type="ECO:0000313" key="1">
    <source>
        <dbReference type="EMBL" id="SEM47838.1"/>
    </source>
</evidence>
<keyword evidence="2" id="KW-1185">Reference proteome</keyword>
<organism evidence="1 2">
    <name type="scientific">Syntrophus gentianae</name>
    <dbReference type="NCBI Taxonomy" id="43775"/>
    <lineage>
        <taxon>Bacteria</taxon>
        <taxon>Pseudomonadati</taxon>
        <taxon>Thermodesulfobacteriota</taxon>
        <taxon>Syntrophia</taxon>
        <taxon>Syntrophales</taxon>
        <taxon>Syntrophaceae</taxon>
        <taxon>Syntrophus</taxon>
    </lineage>
</organism>
<name>A0A1H7YRC6_9BACT</name>
<gene>
    <name evidence="1" type="ORF">SAMN04489760_11749</name>
</gene>
<protein>
    <recommendedName>
        <fullName evidence="3">Haemolysin-type calcium binding protein related domain-containing protein</fullName>
    </recommendedName>
</protein>
<reference evidence="1 2" key="1">
    <citation type="submission" date="2016-10" db="EMBL/GenBank/DDBJ databases">
        <authorList>
            <person name="de Groot N.N."/>
        </authorList>
    </citation>
    <scope>NUCLEOTIDE SEQUENCE [LARGE SCALE GENOMIC DNA]</scope>
    <source>
        <strain evidence="1 2">DSM 8423</strain>
    </source>
</reference>
<dbReference type="RefSeq" id="WP_093883881.1">
    <property type="nucleotide sequence ID" value="NZ_FOBS01000017.1"/>
</dbReference>
<dbReference type="EMBL" id="FOBS01000017">
    <property type="protein sequence ID" value="SEM47838.1"/>
    <property type="molecule type" value="Genomic_DNA"/>
</dbReference>
<proteinExistence type="predicted"/>
<dbReference type="AlphaFoldDB" id="A0A1H7YRC6"/>
<sequence length="98" mass="11179">MDGIGQSDPVIVKQNEDLYLFLDKSNYVVVENQFSNADYGVERLEVADGYYMKRADIENIVNAMSDINEDSEMDVLEKYEALQADLTYVGILAESWQL</sequence>
<dbReference type="Proteomes" id="UP000198744">
    <property type="component" value="Unassembled WGS sequence"/>
</dbReference>
<accession>A0A1H7YRC6</accession>